<accession>A0ABQ7J9H6</accession>
<organism evidence="4 5">
    <name type="scientific">Cardiosporidium cionae</name>
    <dbReference type="NCBI Taxonomy" id="476202"/>
    <lineage>
        <taxon>Eukaryota</taxon>
        <taxon>Sar</taxon>
        <taxon>Alveolata</taxon>
        <taxon>Apicomplexa</taxon>
        <taxon>Aconoidasida</taxon>
        <taxon>Nephromycida</taxon>
        <taxon>Cardiosporidium</taxon>
    </lineage>
</organism>
<evidence type="ECO:0000256" key="1">
    <source>
        <dbReference type="ARBA" id="ARBA00005883"/>
    </source>
</evidence>
<keyword evidence="5" id="KW-1185">Reference proteome</keyword>
<dbReference type="GO" id="GO:0008233">
    <property type="term" value="F:peptidase activity"/>
    <property type="evidence" value="ECO:0007669"/>
    <property type="project" value="UniProtKB-KW"/>
</dbReference>
<dbReference type="EMBL" id="JADAQX010000348">
    <property type="protein sequence ID" value="KAF8820589.1"/>
    <property type="molecule type" value="Genomic_DNA"/>
</dbReference>
<evidence type="ECO:0000256" key="2">
    <source>
        <dbReference type="ARBA" id="ARBA00022942"/>
    </source>
</evidence>
<proteinExistence type="inferred from homology"/>
<feature type="domain" description="Proteasome activator PA28 C-terminal" evidence="3">
    <location>
        <begin position="124"/>
        <end position="265"/>
    </location>
</feature>
<keyword evidence="4" id="KW-0645">Protease</keyword>
<evidence type="ECO:0000313" key="4">
    <source>
        <dbReference type="EMBL" id="KAF8820589.1"/>
    </source>
</evidence>
<keyword evidence="2" id="KW-0647">Proteasome</keyword>
<comment type="similarity">
    <text evidence="1">Belongs to the PA28 family.</text>
</comment>
<dbReference type="PANTHER" id="PTHR10660">
    <property type="entry name" value="PROTEASOME REGULATOR PA28"/>
    <property type="match status" value="1"/>
</dbReference>
<protein>
    <submittedName>
        <fullName evidence="4">Subunit of proteaseome activator complex</fullName>
    </submittedName>
</protein>
<dbReference type="Proteomes" id="UP000823046">
    <property type="component" value="Unassembled WGS sequence"/>
</dbReference>
<gene>
    <name evidence="4" type="ORF">IE077_003011</name>
</gene>
<dbReference type="InterPro" id="IPR009077">
    <property type="entry name" value="Proteasome_activ_PA28"/>
</dbReference>
<keyword evidence="4" id="KW-0378">Hydrolase</keyword>
<dbReference type="Pfam" id="PF02252">
    <property type="entry name" value="PA28_C"/>
    <property type="match status" value="1"/>
</dbReference>
<evidence type="ECO:0000313" key="5">
    <source>
        <dbReference type="Proteomes" id="UP000823046"/>
    </source>
</evidence>
<dbReference type="Gene3D" id="1.20.120.180">
    <property type="entry name" value="Proteasome activator pa28, C-terminal domain"/>
    <property type="match status" value="1"/>
</dbReference>
<dbReference type="GO" id="GO:0006508">
    <property type="term" value="P:proteolysis"/>
    <property type="evidence" value="ECO:0007669"/>
    <property type="project" value="UniProtKB-KW"/>
</dbReference>
<dbReference type="InterPro" id="IPR003186">
    <property type="entry name" value="PA28_C"/>
</dbReference>
<evidence type="ECO:0000259" key="3">
    <source>
        <dbReference type="Pfam" id="PF02252"/>
    </source>
</evidence>
<name>A0ABQ7J9H6_9APIC</name>
<dbReference type="InterPro" id="IPR036252">
    <property type="entry name" value="Proteasome_activ_sf"/>
</dbReference>
<dbReference type="SUPFAM" id="SSF47216">
    <property type="entry name" value="Proteasome activator"/>
    <property type="match status" value="1"/>
</dbReference>
<dbReference type="PANTHER" id="PTHR10660:SF2">
    <property type="entry name" value="LD45860P"/>
    <property type="match status" value="1"/>
</dbReference>
<reference evidence="4 5" key="1">
    <citation type="journal article" date="2020" name="bioRxiv">
        <title>Metabolic contributions of an alphaproteobacterial endosymbiont in the apicomplexan Cardiosporidium cionae.</title>
        <authorList>
            <person name="Hunter E.S."/>
            <person name="Paight C.J."/>
            <person name="Lane C.E."/>
        </authorList>
    </citation>
    <scope>NUCLEOTIDE SEQUENCE [LARGE SCALE GENOMIC DNA]</scope>
    <source>
        <strain evidence="4">ESH_2018</strain>
    </source>
</reference>
<sequence length="271" mass="31131">MVQSNVLKEEIDLINQMDKIEPSDPSIQKNYLQFRVDITKQAIASLKERIPLKILHFNRLVNVNETPGSVLHVTDLDRQSFSFNGFDGVPVDGASTDVVNDETGASTGKKIKLSDGRDGYTHYMPHHKQIVQELEKIKIEAAELIEMVGNIKLWIQLNVPRIEDGNNFGVGIQEEAIQELARVEDSAFNLFDSIVKYYMARAKLSCKIIKYPNVCDYQEAVRELDEKEWLHSKITKVDMRNNYSMLYDLLSKNWEKVVKPKNEDSGHRMVF</sequence>
<comment type="caution">
    <text evidence="4">The sequence shown here is derived from an EMBL/GenBank/DDBJ whole genome shotgun (WGS) entry which is preliminary data.</text>
</comment>
<dbReference type="InterPro" id="IPR036997">
    <property type="entry name" value="PA28_C_sf"/>
</dbReference>